<feature type="region of interest" description="Disordered" evidence="1">
    <location>
        <begin position="30"/>
        <end position="55"/>
    </location>
</feature>
<accession>X0REE5</accession>
<feature type="transmembrane region" description="Helical" evidence="2">
    <location>
        <begin position="100"/>
        <end position="120"/>
    </location>
</feature>
<dbReference type="EMBL" id="BARS01008790">
    <property type="protein sequence ID" value="GAF67309.1"/>
    <property type="molecule type" value="Genomic_DNA"/>
</dbReference>
<feature type="compositionally biased region" description="Basic and acidic residues" evidence="1">
    <location>
        <begin position="31"/>
        <end position="41"/>
    </location>
</feature>
<dbReference type="AlphaFoldDB" id="X0REE5"/>
<proteinExistence type="predicted"/>
<feature type="compositionally biased region" description="Polar residues" evidence="1">
    <location>
        <begin position="42"/>
        <end position="51"/>
    </location>
</feature>
<keyword evidence="2" id="KW-0472">Membrane</keyword>
<reference evidence="3" key="1">
    <citation type="journal article" date="2014" name="Front. Microbiol.">
        <title>High frequency of phylogenetically diverse reductive dehalogenase-homologous genes in deep subseafloor sedimentary metagenomes.</title>
        <authorList>
            <person name="Kawai M."/>
            <person name="Futagami T."/>
            <person name="Toyoda A."/>
            <person name="Takaki Y."/>
            <person name="Nishi S."/>
            <person name="Hori S."/>
            <person name="Arai W."/>
            <person name="Tsubouchi T."/>
            <person name="Morono Y."/>
            <person name="Uchiyama I."/>
            <person name="Ito T."/>
            <person name="Fujiyama A."/>
            <person name="Inagaki F."/>
            <person name="Takami H."/>
        </authorList>
    </citation>
    <scope>NUCLEOTIDE SEQUENCE</scope>
    <source>
        <strain evidence="3">Expedition CK06-06</strain>
    </source>
</reference>
<keyword evidence="2" id="KW-1133">Transmembrane helix</keyword>
<evidence type="ECO:0000313" key="3">
    <source>
        <dbReference type="EMBL" id="GAF67309.1"/>
    </source>
</evidence>
<gene>
    <name evidence="3" type="ORF">S01H1_16684</name>
</gene>
<comment type="caution">
    <text evidence="3">The sequence shown here is derived from an EMBL/GenBank/DDBJ whole genome shotgun (WGS) entry which is preliminary data.</text>
</comment>
<evidence type="ECO:0000256" key="1">
    <source>
        <dbReference type="SAM" id="MobiDB-lite"/>
    </source>
</evidence>
<evidence type="ECO:0000256" key="2">
    <source>
        <dbReference type="SAM" id="Phobius"/>
    </source>
</evidence>
<name>X0REE5_9ZZZZ</name>
<organism evidence="3">
    <name type="scientific">marine sediment metagenome</name>
    <dbReference type="NCBI Taxonomy" id="412755"/>
    <lineage>
        <taxon>unclassified sequences</taxon>
        <taxon>metagenomes</taxon>
        <taxon>ecological metagenomes</taxon>
    </lineage>
</organism>
<keyword evidence="2" id="KW-0812">Transmembrane</keyword>
<protein>
    <submittedName>
        <fullName evidence="3">Uncharacterized protein</fullName>
    </submittedName>
</protein>
<sequence>MVQKVWQVILIALVIVGLVLPNPQVLFAKSTDQKDTKKEAEVTNNEATMPASSEEEDVYVRTIVPLSQNEAETYSALSKESPALANLNAGKDDAVLGKDLLIALACICLILILISASQAGRDNEEDE</sequence>